<sequence>MAKLSVITLSLIVWSATAHPDSIQLNRVVRSPHYGSFEFHPFPPPPYPFFQTNNWSGITKTSDGNTQGVYSGASASARNTGSTSGQALSLASADCDDDTSGQSGVISGKESGNGFTEQGHGGVFGGYGGHFSSQKESHYSSQSGGGKFGFGDSFSDNKGHLQTGGIFDISKNGNGQAASNGFASANSQSSNFAKENVDGQQQVELINGGLQRGDQGQSNLITSNQSGFGGFKHQEQGGGLAGYKESGVGQQTGSNGFENTQFGRDFNKQQEGSGLSTIDGKQDTNGVFKFEGQHNVGFDQGGFSQQHGQHELQQTGGFLQSQENIRPEQQNAQTGLAGSGTGQASSYSYGRGFGYNRSFPGYGRLTYGRHYDNSFDNSRYQESEKNQAQQKQSESEFTNNANEATQGSGSHDSSSTIGGALNLASQSLDAAKKAGCSTCNKEGGYAFSNAKSHSGSAIAVAIGG</sequence>
<feature type="chain" id="PRO_5043617653" evidence="2">
    <location>
        <begin position="19"/>
        <end position="464"/>
    </location>
</feature>
<keyword evidence="2" id="KW-0732">Signal</keyword>
<feature type="region of interest" description="Disordered" evidence="1">
    <location>
        <begin position="373"/>
        <end position="418"/>
    </location>
</feature>
<reference evidence="3 4" key="1">
    <citation type="submission" date="2023-11" db="EMBL/GenBank/DDBJ databases">
        <authorList>
            <person name="Okamura Y."/>
        </authorList>
    </citation>
    <scope>NUCLEOTIDE SEQUENCE [LARGE SCALE GENOMIC DNA]</scope>
</reference>
<gene>
    <name evidence="3" type="ORF">LNINA_LOCUS4168</name>
</gene>
<name>A0AAV1J4Q8_9NEOP</name>
<comment type="caution">
    <text evidence="3">The sequence shown here is derived from an EMBL/GenBank/DDBJ whole genome shotgun (WGS) entry which is preliminary data.</text>
</comment>
<feature type="compositionally biased region" description="Polar residues" evidence="1">
    <location>
        <begin position="386"/>
        <end position="418"/>
    </location>
</feature>
<proteinExistence type="predicted"/>
<dbReference type="Proteomes" id="UP001497472">
    <property type="component" value="Unassembled WGS sequence"/>
</dbReference>
<keyword evidence="4" id="KW-1185">Reference proteome</keyword>
<feature type="compositionally biased region" description="Basic and acidic residues" evidence="1">
    <location>
        <begin position="373"/>
        <end position="385"/>
    </location>
</feature>
<accession>A0AAV1J4Q8</accession>
<evidence type="ECO:0000256" key="2">
    <source>
        <dbReference type="SAM" id="SignalP"/>
    </source>
</evidence>
<evidence type="ECO:0000256" key="1">
    <source>
        <dbReference type="SAM" id="MobiDB-lite"/>
    </source>
</evidence>
<evidence type="ECO:0000313" key="4">
    <source>
        <dbReference type="Proteomes" id="UP001497472"/>
    </source>
</evidence>
<dbReference type="AlphaFoldDB" id="A0AAV1J4Q8"/>
<protein>
    <submittedName>
        <fullName evidence="3">Uncharacterized protein</fullName>
    </submittedName>
</protein>
<dbReference type="EMBL" id="CAVLEF010000005">
    <property type="protein sequence ID" value="CAK1544417.1"/>
    <property type="molecule type" value="Genomic_DNA"/>
</dbReference>
<feature type="signal peptide" evidence="2">
    <location>
        <begin position="1"/>
        <end position="18"/>
    </location>
</feature>
<evidence type="ECO:0000313" key="3">
    <source>
        <dbReference type="EMBL" id="CAK1544417.1"/>
    </source>
</evidence>
<feature type="region of interest" description="Disordered" evidence="1">
    <location>
        <begin position="89"/>
        <end position="129"/>
    </location>
</feature>
<organism evidence="3 4">
    <name type="scientific">Leptosia nina</name>
    <dbReference type="NCBI Taxonomy" id="320188"/>
    <lineage>
        <taxon>Eukaryota</taxon>
        <taxon>Metazoa</taxon>
        <taxon>Ecdysozoa</taxon>
        <taxon>Arthropoda</taxon>
        <taxon>Hexapoda</taxon>
        <taxon>Insecta</taxon>
        <taxon>Pterygota</taxon>
        <taxon>Neoptera</taxon>
        <taxon>Endopterygota</taxon>
        <taxon>Lepidoptera</taxon>
        <taxon>Glossata</taxon>
        <taxon>Ditrysia</taxon>
        <taxon>Papilionoidea</taxon>
        <taxon>Pieridae</taxon>
        <taxon>Pierinae</taxon>
        <taxon>Leptosia</taxon>
    </lineage>
</organism>
<feature type="compositionally biased region" description="Gly residues" evidence="1">
    <location>
        <begin position="119"/>
        <end position="129"/>
    </location>
</feature>